<proteinExistence type="inferred from homology"/>
<dbReference type="GO" id="GO:0034088">
    <property type="term" value="P:maintenance of mitotic sister chromatid cohesion"/>
    <property type="evidence" value="ECO:0007669"/>
    <property type="project" value="TreeGrafter"/>
</dbReference>
<dbReference type="AlphaFoldDB" id="A0A4P9XXX2"/>
<name>A0A4P9XXX2_9FUNG</name>
<dbReference type="GO" id="GO:0000785">
    <property type="term" value="C:chromatin"/>
    <property type="evidence" value="ECO:0007669"/>
    <property type="project" value="TreeGrafter"/>
</dbReference>
<protein>
    <submittedName>
        <fullName evidence="3">Sister chromatid cohesion protein Dcc1</fullName>
    </submittedName>
</protein>
<keyword evidence="2" id="KW-0235">DNA replication</keyword>
<keyword evidence="4" id="KW-1185">Reference proteome</keyword>
<evidence type="ECO:0000313" key="4">
    <source>
        <dbReference type="Proteomes" id="UP000271241"/>
    </source>
</evidence>
<reference evidence="4" key="1">
    <citation type="journal article" date="2018" name="Nat. Microbiol.">
        <title>Leveraging single-cell genomics to expand the fungal tree of life.</title>
        <authorList>
            <person name="Ahrendt S.R."/>
            <person name="Quandt C.A."/>
            <person name="Ciobanu D."/>
            <person name="Clum A."/>
            <person name="Salamov A."/>
            <person name="Andreopoulos B."/>
            <person name="Cheng J.F."/>
            <person name="Woyke T."/>
            <person name="Pelin A."/>
            <person name="Henrissat B."/>
            <person name="Reynolds N.K."/>
            <person name="Benny G.L."/>
            <person name="Smith M.E."/>
            <person name="James T.Y."/>
            <person name="Grigoriev I.V."/>
        </authorList>
    </citation>
    <scope>NUCLEOTIDE SEQUENCE [LARGE SCALE GENOMIC DNA]</scope>
    <source>
        <strain evidence="4">RSA 1356</strain>
    </source>
</reference>
<accession>A0A4P9XXX2</accession>
<dbReference type="OrthoDB" id="276989at2759"/>
<evidence type="ECO:0000313" key="3">
    <source>
        <dbReference type="EMBL" id="RKP10270.1"/>
    </source>
</evidence>
<dbReference type="STRING" id="78915.A0A4P9XXX2"/>
<dbReference type="Pfam" id="PF09724">
    <property type="entry name" value="Dcc1"/>
    <property type="match status" value="1"/>
</dbReference>
<organism evidence="3 4">
    <name type="scientific">Thamnocephalis sphaerospora</name>
    <dbReference type="NCBI Taxonomy" id="78915"/>
    <lineage>
        <taxon>Eukaryota</taxon>
        <taxon>Fungi</taxon>
        <taxon>Fungi incertae sedis</taxon>
        <taxon>Zoopagomycota</taxon>
        <taxon>Zoopagomycotina</taxon>
        <taxon>Zoopagomycetes</taxon>
        <taxon>Zoopagales</taxon>
        <taxon>Sigmoideomycetaceae</taxon>
        <taxon>Thamnocephalis</taxon>
    </lineage>
</organism>
<dbReference type="GO" id="GO:0006260">
    <property type="term" value="P:DNA replication"/>
    <property type="evidence" value="ECO:0007669"/>
    <property type="project" value="UniProtKB-KW"/>
</dbReference>
<dbReference type="PANTHER" id="PTHR13395:SF6">
    <property type="entry name" value="SISTER CHROMATID COHESION PROTEIN DCC1"/>
    <property type="match status" value="1"/>
</dbReference>
<gene>
    <name evidence="3" type="ORF">THASP1DRAFT_27954</name>
</gene>
<sequence length="444" mass="48980">MPFNLKSDGVQKLQLGHAADYGVRQDGREGSVGKDVAEEDLENHGYALLEVDNVLLAAIERGKNESTRPALVIRGRPNDAAVLCTETETYAIRRVDWSNTLLLAEHPQQDTAEMDTGIGTEASAQSSTAQIHASLAHLLEARRIQPNTSRLRDVMTQANAIWDGFSPVQTTPGVAMDELQRQVQASQRELLEGLTAHDIVALEDGAFRMLASEYVCHALASIFTAFAAESVTLTEGSSVSPRMCFTAMDLGDSDAANAMDVDIPGSQMDERVPATVIRHCFRRFAEPHRQKVVDMAPYTHAHASVSAPVDDQLYAFSEHKVCRYLGHEIFRRSQETRYRRDDFMQAWADSVPEGYTVSLDMLAGICIAEEESTSAAGVGDGSARPLLLRYLPADLLARDPAVRMRALFDAQPRWSAEALRVYLKELATTNEEIDGWLMKTVNTQ</sequence>
<evidence type="ECO:0000256" key="1">
    <source>
        <dbReference type="ARBA" id="ARBA00007017"/>
    </source>
</evidence>
<dbReference type="PANTHER" id="PTHR13395">
    <property type="entry name" value="SISTER CHROMATID COHESION PROTEIN DCC1-RELATED"/>
    <property type="match status" value="1"/>
</dbReference>
<evidence type="ECO:0000256" key="2">
    <source>
        <dbReference type="ARBA" id="ARBA00022705"/>
    </source>
</evidence>
<dbReference type="InterPro" id="IPR019128">
    <property type="entry name" value="Dcc1"/>
</dbReference>
<dbReference type="EMBL" id="KZ992461">
    <property type="protein sequence ID" value="RKP10270.1"/>
    <property type="molecule type" value="Genomic_DNA"/>
</dbReference>
<dbReference type="Proteomes" id="UP000271241">
    <property type="component" value="Unassembled WGS sequence"/>
</dbReference>
<comment type="similarity">
    <text evidence="1">Belongs to the DCC1 family.</text>
</comment>
<dbReference type="GO" id="GO:0000775">
    <property type="term" value="C:chromosome, centromeric region"/>
    <property type="evidence" value="ECO:0007669"/>
    <property type="project" value="TreeGrafter"/>
</dbReference>
<dbReference type="GO" id="GO:0031390">
    <property type="term" value="C:Ctf18 RFC-like complex"/>
    <property type="evidence" value="ECO:0007669"/>
    <property type="project" value="InterPro"/>
</dbReference>